<dbReference type="PANTHER" id="PTHR18964:SF149">
    <property type="entry name" value="BIFUNCTIONAL UDP-N-ACETYLGLUCOSAMINE 2-EPIMERASE_N-ACETYLMANNOSAMINE KINASE"/>
    <property type="match status" value="1"/>
</dbReference>
<dbReference type="Pfam" id="PF13412">
    <property type="entry name" value="HTH_24"/>
    <property type="match status" value="1"/>
</dbReference>
<evidence type="ECO:0000256" key="1">
    <source>
        <dbReference type="ARBA" id="ARBA00002486"/>
    </source>
</evidence>
<evidence type="ECO:0000256" key="2">
    <source>
        <dbReference type="ARBA" id="ARBA00006479"/>
    </source>
</evidence>
<dbReference type="Gene3D" id="1.10.10.10">
    <property type="entry name" value="Winged helix-like DNA-binding domain superfamily/Winged helix DNA-binding domain"/>
    <property type="match status" value="1"/>
</dbReference>
<dbReference type="CDD" id="cd23763">
    <property type="entry name" value="ASKHA_ATPase_ROK"/>
    <property type="match status" value="1"/>
</dbReference>
<dbReference type="Pfam" id="PF00480">
    <property type="entry name" value="ROK"/>
    <property type="match status" value="1"/>
</dbReference>
<proteinExistence type="inferred from homology"/>
<sequence length="391" mass="43037">MDLGQPGNIKMVKQMNKESILYRLRKQGSMSRADLAKATALSRPTVSALVEEMIGEDLICEIGEGASKAGRKPILLAYNYKLSAVIGAVFEGTVLHMALADLKGDPLCQYTTRMNESVSGERAILELEKGLHSLLFQSGYEKEKILGIGLGLPGITQKRNGTISYAPSTGWMGLPVQKELEERLELPVTLDNDVNMMTLGEYYQGAGREVSNLIYMHIGTGIGAGIMLNRQFYRGSMEAAGEIGYMMIGPVQDRSQDGYGVFENNYAIPGITERAKRLFPDLQEETSVVKQLLQKSSEGVREAEELLEEVLTHWSYGIANMVSILDPELLILNGEIVHIGEGGLRRMEALLKNWVPVVPRMEFAVLGEQSGIIGAIYSAIESFSTIRKIRS</sequence>
<dbReference type="InterPro" id="IPR036388">
    <property type="entry name" value="WH-like_DNA-bd_sf"/>
</dbReference>
<gene>
    <name evidence="4" type="ORF">WMW72_26255</name>
</gene>
<dbReference type="InterPro" id="IPR000600">
    <property type="entry name" value="ROK"/>
</dbReference>
<dbReference type="InterPro" id="IPR036390">
    <property type="entry name" value="WH_DNA-bd_sf"/>
</dbReference>
<dbReference type="RefSeq" id="WP_341418553.1">
    <property type="nucleotide sequence ID" value="NZ_JBBPCC010000021.1"/>
</dbReference>
<keyword evidence="3" id="KW-0119">Carbohydrate metabolism</keyword>
<comment type="similarity">
    <text evidence="2">Belongs to the ROK (NagC/XylR) family.</text>
</comment>
<dbReference type="InterPro" id="IPR043129">
    <property type="entry name" value="ATPase_NBD"/>
</dbReference>
<comment type="caution">
    <text evidence="4">The sequence shown here is derived from an EMBL/GenBank/DDBJ whole genome shotgun (WGS) entry which is preliminary data.</text>
</comment>
<dbReference type="Proteomes" id="UP001469365">
    <property type="component" value="Unassembled WGS sequence"/>
</dbReference>
<keyword evidence="5" id="KW-1185">Reference proteome</keyword>
<name>A0ABU9DT60_9BACL</name>
<dbReference type="SUPFAM" id="SSF53067">
    <property type="entry name" value="Actin-like ATPase domain"/>
    <property type="match status" value="1"/>
</dbReference>
<reference evidence="4 5" key="1">
    <citation type="submission" date="2024-04" db="EMBL/GenBank/DDBJ databases">
        <title>draft genome sequnece of Paenibacillus filicis.</title>
        <authorList>
            <person name="Kim D.-U."/>
        </authorList>
    </citation>
    <scope>NUCLEOTIDE SEQUENCE [LARGE SCALE GENOMIC DNA]</scope>
    <source>
        <strain evidence="4 5">KACC14197</strain>
    </source>
</reference>
<accession>A0ABU9DT60</accession>
<keyword evidence="3" id="KW-0859">Xylose metabolism</keyword>
<evidence type="ECO:0000313" key="5">
    <source>
        <dbReference type="Proteomes" id="UP001469365"/>
    </source>
</evidence>
<dbReference type="EMBL" id="JBBPCC010000021">
    <property type="protein sequence ID" value="MEK8131416.1"/>
    <property type="molecule type" value="Genomic_DNA"/>
</dbReference>
<comment type="function">
    <text evidence="1">Transcriptional repressor of xylose-utilizing enzymes.</text>
</comment>
<evidence type="ECO:0000313" key="4">
    <source>
        <dbReference type="EMBL" id="MEK8131416.1"/>
    </source>
</evidence>
<organism evidence="4 5">
    <name type="scientific">Paenibacillus filicis</name>
    <dbReference type="NCBI Taxonomy" id="669464"/>
    <lineage>
        <taxon>Bacteria</taxon>
        <taxon>Bacillati</taxon>
        <taxon>Bacillota</taxon>
        <taxon>Bacilli</taxon>
        <taxon>Bacillales</taxon>
        <taxon>Paenibacillaceae</taxon>
        <taxon>Paenibacillus</taxon>
    </lineage>
</organism>
<protein>
    <submittedName>
        <fullName evidence="4">ROK family transcriptional regulator</fullName>
    </submittedName>
</protein>
<dbReference type="SUPFAM" id="SSF46785">
    <property type="entry name" value="Winged helix' DNA-binding domain"/>
    <property type="match status" value="1"/>
</dbReference>
<dbReference type="PANTHER" id="PTHR18964">
    <property type="entry name" value="ROK (REPRESSOR, ORF, KINASE) FAMILY"/>
    <property type="match status" value="1"/>
</dbReference>
<dbReference type="Gene3D" id="3.30.420.40">
    <property type="match status" value="2"/>
</dbReference>
<evidence type="ECO:0000256" key="3">
    <source>
        <dbReference type="ARBA" id="ARBA00022629"/>
    </source>
</evidence>